<sequence>MPKTEEQKFMQRFVAMGCQKKHLFSMGLISNDLNSGKKEGSGKNTSLASTF</sequence>
<dbReference type="EMBL" id="BPVZ01000088">
    <property type="protein sequence ID" value="GKV30730.1"/>
    <property type="molecule type" value="Genomic_DNA"/>
</dbReference>
<comment type="caution">
    <text evidence="2">The sequence shown here is derived from an EMBL/GenBank/DDBJ whole genome shotgun (WGS) entry which is preliminary data.</text>
</comment>
<dbReference type="Proteomes" id="UP001054252">
    <property type="component" value="Unassembled WGS sequence"/>
</dbReference>
<dbReference type="AlphaFoldDB" id="A0AAV5L0G6"/>
<protein>
    <submittedName>
        <fullName evidence="2">Uncharacterized protein</fullName>
    </submittedName>
</protein>
<gene>
    <name evidence="2" type="ORF">SLEP1_g39510</name>
</gene>
<proteinExistence type="predicted"/>
<reference evidence="2 3" key="1">
    <citation type="journal article" date="2021" name="Commun. Biol.">
        <title>The genome of Shorea leprosula (Dipterocarpaceae) highlights the ecological relevance of drought in aseasonal tropical rainforests.</title>
        <authorList>
            <person name="Ng K.K.S."/>
            <person name="Kobayashi M.J."/>
            <person name="Fawcett J.A."/>
            <person name="Hatakeyama M."/>
            <person name="Paape T."/>
            <person name="Ng C.H."/>
            <person name="Ang C.C."/>
            <person name="Tnah L.H."/>
            <person name="Lee C.T."/>
            <person name="Nishiyama T."/>
            <person name="Sese J."/>
            <person name="O'Brien M.J."/>
            <person name="Copetti D."/>
            <person name="Mohd Noor M.I."/>
            <person name="Ong R.C."/>
            <person name="Putra M."/>
            <person name="Sireger I.Z."/>
            <person name="Indrioko S."/>
            <person name="Kosugi Y."/>
            <person name="Izuno A."/>
            <person name="Isagi Y."/>
            <person name="Lee S.L."/>
            <person name="Shimizu K.K."/>
        </authorList>
    </citation>
    <scope>NUCLEOTIDE SEQUENCE [LARGE SCALE GENOMIC DNA]</scope>
    <source>
        <strain evidence="2">214</strain>
    </source>
</reference>
<evidence type="ECO:0000313" key="3">
    <source>
        <dbReference type="Proteomes" id="UP001054252"/>
    </source>
</evidence>
<feature type="compositionally biased region" description="Polar residues" evidence="1">
    <location>
        <begin position="42"/>
        <end position="51"/>
    </location>
</feature>
<accession>A0AAV5L0G6</accession>
<evidence type="ECO:0000313" key="2">
    <source>
        <dbReference type="EMBL" id="GKV30730.1"/>
    </source>
</evidence>
<organism evidence="2 3">
    <name type="scientific">Rubroshorea leprosula</name>
    <dbReference type="NCBI Taxonomy" id="152421"/>
    <lineage>
        <taxon>Eukaryota</taxon>
        <taxon>Viridiplantae</taxon>
        <taxon>Streptophyta</taxon>
        <taxon>Embryophyta</taxon>
        <taxon>Tracheophyta</taxon>
        <taxon>Spermatophyta</taxon>
        <taxon>Magnoliopsida</taxon>
        <taxon>eudicotyledons</taxon>
        <taxon>Gunneridae</taxon>
        <taxon>Pentapetalae</taxon>
        <taxon>rosids</taxon>
        <taxon>malvids</taxon>
        <taxon>Malvales</taxon>
        <taxon>Dipterocarpaceae</taxon>
        <taxon>Rubroshorea</taxon>
    </lineage>
</organism>
<name>A0AAV5L0G6_9ROSI</name>
<evidence type="ECO:0000256" key="1">
    <source>
        <dbReference type="SAM" id="MobiDB-lite"/>
    </source>
</evidence>
<feature type="region of interest" description="Disordered" evidence="1">
    <location>
        <begin position="32"/>
        <end position="51"/>
    </location>
</feature>
<keyword evidence="3" id="KW-1185">Reference proteome</keyword>